<dbReference type="Pfam" id="PF00535">
    <property type="entry name" value="Glycos_transf_2"/>
    <property type="match status" value="1"/>
</dbReference>
<dbReference type="Proteomes" id="UP000267250">
    <property type="component" value="Chromosome"/>
</dbReference>
<dbReference type="PANTHER" id="PTHR43685">
    <property type="entry name" value="GLYCOSYLTRANSFERASE"/>
    <property type="match status" value="1"/>
</dbReference>
<gene>
    <name evidence="2" type="ORF">BBF96_00515</name>
</gene>
<keyword evidence="3" id="KW-1185">Reference proteome</keyword>
<dbReference type="KEGG" id="aft:BBF96_00515"/>
<sequence length="316" mass="36234">MEKLASIVIVTCNRLEFARQTIESIFKNTLYPNYELILIDNGSTDGTVEYLKEIENRPQISHIIYFNNNEGKGKAANYGFALSKGEYIIGLDDDVIVPEGWLTKLIEAIDIIPNVGWLSINLEKEYWGSFSRKDPYNVFRPEYERKFGNFTIQEVPDVAGFCVAMPRSTYEKLGGYVENIYYGGIDGEYNRRAMSHGLLTGYLMDVVGIHLGGSDKEKQLYSEYQEYKLETQKQLKKGNFNLAKIDFFKVKYSPEVLKQGQLIKGEKSAVYFVYNGQKHLITSTDVFNRLNFRWEDVKILPQSEVDKIPTGNPISL</sequence>
<evidence type="ECO:0000313" key="2">
    <source>
        <dbReference type="EMBL" id="AZR72019.1"/>
    </source>
</evidence>
<evidence type="ECO:0000259" key="1">
    <source>
        <dbReference type="Pfam" id="PF00535"/>
    </source>
</evidence>
<dbReference type="EMBL" id="CP016379">
    <property type="protein sequence ID" value="AZR72019.1"/>
    <property type="molecule type" value="Genomic_DNA"/>
</dbReference>
<reference evidence="2 3" key="1">
    <citation type="submission" date="2016-07" db="EMBL/GenBank/DDBJ databases">
        <title>Genome and transcriptome analysis of iron-reducing fermentative bacteria Anoxybacter fermentans.</title>
        <authorList>
            <person name="Zeng X."/>
            <person name="Shao Z."/>
        </authorList>
    </citation>
    <scope>NUCLEOTIDE SEQUENCE [LARGE SCALE GENOMIC DNA]</scope>
    <source>
        <strain evidence="2 3">DY22613</strain>
    </source>
</reference>
<accession>A0A3Q9HNL7</accession>
<dbReference type="InterPro" id="IPR001173">
    <property type="entry name" value="Glyco_trans_2-like"/>
</dbReference>
<name>A0A3Q9HNL7_9FIRM</name>
<feature type="domain" description="Glycosyltransferase 2-like" evidence="1">
    <location>
        <begin position="6"/>
        <end position="173"/>
    </location>
</feature>
<dbReference type="SUPFAM" id="SSF53448">
    <property type="entry name" value="Nucleotide-diphospho-sugar transferases"/>
    <property type="match status" value="1"/>
</dbReference>
<evidence type="ECO:0000313" key="3">
    <source>
        <dbReference type="Proteomes" id="UP000267250"/>
    </source>
</evidence>
<dbReference type="InterPro" id="IPR029044">
    <property type="entry name" value="Nucleotide-diphossugar_trans"/>
</dbReference>
<dbReference type="PANTHER" id="PTHR43685:SF2">
    <property type="entry name" value="GLYCOSYLTRANSFERASE 2-LIKE DOMAIN-CONTAINING PROTEIN"/>
    <property type="match status" value="1"/>
</dbReference>
<dbReference type="Gene3D" id="3.90.550.10">
    <property type="entry name" value="Spore Coat Polysaccharide Biosynthesis Protein SpsA, Chain A"/>
    <property type="match status" value="1"/>
</dbReference>
<protein>
    <recommendedName>
        <fullName evidence="1">Glycosyltransferase 2-like domain-containing protein</fullName>
    </recommendedName>
</protein>
<proteinExistence type="predicted"/>
<dbReference type="RefSeq" id="WP_127015349.1">
    <property type="nucleotide sequence ID" value="NZ_CP016379.1"/>
</dbReference>
<dbReference type="AlphaFoldDB" id="A0A3Q9HNL7"/>
<dbReference type="OrthoDB" id="9771846at2"/>
<dbReference type="InterPro" id="IPR050834">
    <property type="entry name" value="Glycosyltransf_2"/>
</dbReference>
<organism evidence="2 3">
    <name type="scientific">Anoxybacter fermentans</name>
    <dbReference type="NCBI Taxonomy" id="1323375"/>
    <lineage>
        <taxon>Bacteria</taxon>
        <taxon>Bacillati</taxon>
        <taxon>Bacillota</taxon>
        <taxon>Clostridia</taxon>
        <taxon>Halanaerobiales</taxon>
        <taxon>Anoxybacter</taxon>
    </lineage>
</organism>